<keyword evidence="4" id="KW-1185">Reference proteome</keyword>
<gene>
    <name evidence="3" type="ORF">GCM10023226_19490</name>
</gene>
<organism evidence="3 4">
    <name type="scientific">Nocardioides nanhaiensis</name>
    <dbReference type="NCBI Taxonomy" id="1476871"/>
    <lineage>
        <taxon>Bacteria</taxon>
        <taxon>Bacillati</taxon>
        <taxon>Actinomycetota</taxon>
        <taxon>Actinomycetes</taxon>
        <taxon>Propionibacteriales</taxon>
        <taxon>Nocardioidaceae</taxon>
        <taxon>Nocardioides</taxon>
    </lineage>
</organism>
<reference evidence="4" key="1">
    <citation type="journal article" date="2019" name="Int. J. Syst. Evol. Microbiol.">
        <title>The Global Catalogue of Microorganisms (GCM) 10K type strain sequencing project: providing services to taxonomists for standard genome sequencing and annotation.</title>
        <authorList>
            <consortium name="The Broad Institute Genomics Platform"/>
            <consortium name="The Broad Institute Genome Sequencing Center for Infectious Disease"/>
            <person name="Wu L."/>
            <person name="Ma J."/>
        </authorList>
    </citation>
    <scope>NUCLEOTIDE SEQUENCE [LARGE SCALE GENOMIC DNA]</scope>
    <source>
        <strain evidence="4">JCM 18127</strain>
    </source>
</reference>
<protein>
    <recommendedName>
        <fullName evidence="2">LysM domain-containing protein</fullName>
    </recommendedName>
</protein>
<evidence type="ECO:0000259" key="2">
    <source>
        <dbReference type="Pfam" id="PF01476"/>
    </source>
</evidence>
<dbReference type="RefSeq" id="WP_345265208.1">
    <property type="nucleotide sequence ID" value="NZ_BAABIM010000002.1"/>
</dbReference>
<keyword evidence="1" id="KW-0472">Membrane</keyword>
<feature type="transmembrane region" description="Helical" evidence="1">
    <location>
        <begin position="54"/>
        <end position="73"/>
    </location>
</feature>
<dbReference type="Gene3D" id="3.10.350.10">
    <property type="entry name" value="LysM domain"/>
    <property type="match status" value="1"/>
</dbReference>
<dbReference type="Pfam" id="PF01476">
    <property type="entry name" value="LysM"/>
    <property type="match status" value="1"/>
</dbReference>
<name>A0ABP8W617_9ACTN</name>
<evidence type="ECO:0000256" key="1">
    <source>
        <dbReference type="SAM" id="Phobius"/>
    </source>
</evidence>
<keyword evidence="1" id="KW-1133">Transmembrane helix</keyword>
<evidence type="ECO:0000313" key="3">
    <source>
        <dbReference type="EMBL" id="GAA4682452.1"/>
    </source>
</evidence>
<dbReference type="InterPro" id="IPR018392">
    <property type="entry name" value="LysM"/>
</dbReference>
<dbReference type="CDD" id="cd00118">
    <property type="entry name" value="LysM"/>
    <property type="match status" value="1"/>
</dbReference>
<sequence>MSTTYALRTTDENVTHLPARPALRVVAPAGEESGPAWQDVRPGASLRLTRRGRAVVLAAGLLLVLAVFLLVPGGSSASGEDRTEVVTVGTGQTLWQIASVRAEGGDVREMVEHIKDLNGLDSGILLAGQDLRVPALVD</sequence>
<evidence type="ECO:0000313" key="4">
    <source>
        <dbReference type="Proteomes" id="UP001500621"/>
    </source>
</evidence>
<comment type="caution">
    <text evidence="3">The sequence shown here is derived from an EMBL/GenBank/DDBJ whole genome shotgun (WGS) entry which is preliminary data.</text>
</comment>
<dbReference type="Proteomes" id="UP001500621">
    <property type="component" value="Unassembled WGS sequence"/>
</dbReference>
<dbReference type="InterPro" id="IPR036779">
    <property type="entry name" value="LysM_dom_sf"/>
</dbReference>
<proteinExistence type="predicted"/>
<feature type="domain" description="LysM" evidence="2">
    <location>
        <begin position="112"/>
        <end position="134"/>
    </location>
</feature>
<accession>A0ABP8W617</accession>
<dbReference type="EMBL" id="BAABIM010000002">
    <property type="protein sequence ID" value="GAA4682452.1"/>
    <property type="molecule type" value="Genomic_DNA"/>
</dbReference>
<keyword evidence="1" id="KW-0812">Transmembrane</keyword>